<organism evidence="1 2">
    <name type="scientific">Pedobacter cryoconitis</name>
    <dbReference type="NCBI Taxonomy" id="188932"/>
    <lineage>
        <taxon>Bacteria</taxon>
        <taxon>Pseudomonadati</taxon>
        <taxon>Bacteroidota</taxon>
        <taxon>Sphingobacteriia</taxon>
        <taxon>Sphingobacteriales</taxon>
        <taxon>Sphingobacteriaceae</taxon>
        <taxon>Pedobacter</taxon>
    </lineage>
</organism>
<proteinExistence type="predicted"/>
<evidence type="ECO:0000313" key="2">
    <source>
        <dbReference type="Proteomes" id="UP000521017"/>
    </source>
</evidence>
<dbReference type="Proteomes" id="UP000521017">
    <property type="component" value="Unassembled WGS sequence"/>
</dbReference>
<reference evidence="1 2" key="1">
    <citation type="submission" date="2020-08" db="EMBL/GenBank/DDBJ databases">
        <title>Genomic Encyclopedia of Type Strains, Phase IV (KMG-V): Genome sequencing to study the core and pangenomes of soil and plant-associated prokaryotes.</title>
        <authorList>
            <person name="Whitman W."/>
        </authorList>
    </citation>
    <scope>NUCLEOTIDE SEQUENCE [LARGE SCALE GENOMIC DNA]</scope>
    <source>
        <strain evidence="1 2">M2T3</strain>
    </source>
</reference>
<protein>
    <recommendedName>
        <fullName evidence="3">Histidine phosphatase family protein</fullName>
    </recommendedName>
</protein>
<dbReference type="AlphaFoldDB" id="A0A7X0J7W4"/>
<sequence>MKRSMLLLFCYLVLPFVVKSQTIVIIRHGEKQEQNENLNCMGLNRSLKLINVLHKKIGVPSYIYVPSLGNGNKTLHSRMFQTITPFAVRYNISINSSFDGTDFASLAKELKHKKGTILLVWNHGKIPALAKALGVKHQKLSWNDTDFDSIWTITGTGKDKVLKVDHEGIVPANGCPVF</sequence>
<evidence type="ECO:0008006" key="3">
    <source>
        <dbReference type="Google" id="ProtNLM"/>
    </source>
</evidence>
<name>A0A7X0J7W4_9SPHI</name>
<gene>
    <name evidence="1" type="ORF">HDF25_004891</name>
</gene>
<dbReference type="RefSeq" id="WP_184628955.1">
    <property type="nucleotide sequence ID" value="NZ_JACHCC010000015.1"/>
</dbReference>
<accession>A0A7X0J7W4</accession>
<dbReference type="EMBL" id="JACHCC010000015">
    <property type="protein sequence ID" value="MBB6502708.1"/>
    <property type="molecule type" value="Genomic_DNA"/>
</dbReference>
<evidence type="ECO:0000313" key="1">
    <source>
        <dbReference type="EMBL" id="MBB6502708.1"/>
    </source>
</evidence>
<comment type="caution">
    <text evidence="1">The sequence shown here is derived from an EMBL/GenBank/DDBJ whole genome shotgun (WGS) entry which is preliminary data.</text>
</comment>